<dbReference type="RefSeq" id="WP_143938526.1">
    <property type="nucleotide sequence ID" value="NZ_VKKG01000004.1"/>
</dbReference>
<evidence type="ECO:0008006" key="3">
    <source>
        <dbReference type="Google" id="ProtNLM"/>
    </source>
</evidence>
<protein>
    <recommendedName>
        <fullName evidence="3">ESX-1 secretion-associated protein</fullName>
    </recommendedName>
</protein>
<sequence length="99" mass="10104">MDFSVVIDDLAAHGRDVGQAGTTAAVTLGTVRLDAAAAAMPGSLSAPASEALQARFSAAGRELSEALSRYAAAADQAAADYRKQEERSAEAISNFFGQA</sequence>
<accession>A0A553JZ95</accession>
<dbReference type="InterPro" id="IPR036689">
    <property type="entry name" value="ESAT-6-like_sf"/>
</dbReference>
<dbReference type="SUPFAM" id="SSF140453">
    <property type="entry name" value="EsxAB dimer-like"/>
    <property type="match status" value="1"/>
</dbReference>
<dbReference type="Proteomes" id="UP000317638">
    <property type="component" value="Unassembled WGS sequence"/>
</dbReference>
<keyword evidence="2" id="KW-1185">Reference proteome</keyword>
<dbReference type="AlphaFoldDB" id="A0A553JZ95"/>
<reference evidence="1 2" key="1">
    <citation type="submission" date="2019-07" db="EMBL/GenBank/DDBJ databases">
        <authorList>
            <person name="Zhou L.-Y."/>
        </authorList>
    </citation>
    <scope>NUCLEOTIDE SEQUENCE [LARGE SCALE GENOMIC DNA]</scope>
    <source>
        <strain evidence="1 2">YIM 101269</strain>
    </source>
</reference>
<evidence type="ECO:0000313" key="2">
    <source>
        <dbReference type="Proteomes" id="UP000317638"/>
    </source>
</evidence>
<gene>
    <name evidence="1" type="ORF">FOJ82_10960</name>
</gene>
<proteinExistence type="predicted"/>
<dbReference type="EMBL" id="VKKG01000004">
    <property type="protein sequence ID" value="TRY17786.1"/>
    <property type="molecule type" value="Genomic_DNA"/>
</dbReference>
<evidence type="ECO:0000313" key="1">
    <source>
        <dbReference type="EMBL" id="TRY17786.1"/>
    </source>
</evidence>
<name>A0A553JZ95_9ACTN</name>
<organism evidence="1 2">
    <name type="scientific">Tessaracoccus rhinocerotis</name>
    <dbReference type="NCBI Taxonomy" id="1689449"/>
    <lineage>
        <taxon>Bacteria</taxon>
        <taxon>Bacillati</taxon>
        <taxon>Actinomycetota</taxon>
        <taxon>Actinomycetes</taxon>
        <taxon>Propionibacteriales</taxon>
        <taxon>Propionibacteriaceae</taxon>
        <taxon>Tessaracoccus</taxon>
    </lineage>
</organism>
<comment type="caution">
    <text evidence="1">The sequence shown here is derived from an EMBL/GenBank/DDBJ whole genome shotgun (WGS) entry which is preliminary data.</text>
</comment>